<evidence type="ECO:0008006" key="4">
    <source>
        <dbReference type="Google" id="ProtNLM"/>
    </source>
</evidence>
<proteinExistence type="predicted"/>
<feature type="compositionally biased region" description="Basic and acidic residues" evidence="1">
    <location>
        <begin position="200"/>
        <end position="210"/>
    </location>
</feature>
<accession>A0ABV7H572</accession>
<feature type="compositionally biased region" description="Basic and acidic residues" evidence="1">
    <location>
        <begin position="104"/>
        <end position="184"/>
    </location>
</feature>
<evidence type="ECO:0000256" key="1">
    <source>
        <dbReference type="SAM" id="MobiDB-lite"/>
    </source>
</evidence>
<keyword evidence="3" id="KW-1185">Reference proteome</keyword>
<protein>
    <recommendedName>
        <fullName evidence="4">TolA protein</fullName>
    </recommendedName>
</protein>
<feature type="region of interest" description="Disordered" evidence="1">
    <location>
        <begin position="104"/>
        <end position="250"/>
    </location>
</feature>
<organism evidence="2 3">
    <name type="scientific">Piscinibacterium candidicorallinum</name>
    <dbReference type="NCBI Taxonomy" id="1793872"/>
    <lineage>
        <taxon>Bacteria</taxon>
        <taxon>Pseudomonadati</taxon>
        <taxon>Pseudomonadota</taxon>
        <taxon>Betaproteobacteria</taxon>
        <taxon>Burkholderiales</taxon>
        <taxon>Piscinibacterium</taxon>
    </lineage>
</organism>
<dbReference type="RefSeq" id="WP_377305524.1">
    <property type="nucleotide sequence ID" value="NZ_CP180191.1"/>
</dbReference>
<gene>
    <name evidence="2" type="ORF">ACFOEN_15640</name>
</gene>
<dbReference type="Proteomes" id="UP001595556">
    <property type="component" value="Unassembled WGS sequence"/>
</dbReference>
<sequence>MNGRNRRVLRGATAVLMVWACTWTLLMPAHAQSALDLLNMTEKLDKLDRADMSAHIEEAQRCIQRRNWSCVNSALAKAERLASVREDRDLVASVRQRADLELAQQREEERREREAEEERREAAERERRQIRREQLAQEQRRDAQRRAERQRERDRQDAEARARREKLDRDNLQRLADHQRRVREMTLASQERQRQQAAAELERQRKHLESRQVASAQADKDRQARREAEQREEERRRKEEDARREREEREREQARLAEERRLAAEREREQLQAKREQERRDREEQARAQREAKEREQRDALDALRTGTRLAARRCPGGEGKYYMVGVVPQSAKNKVGCIDVSYSAHCPGDARGITGLARNFVGASGDCFLGDTVTISPTPSCPVEQVRVEVRDVRACGR</sequence>
<reference evidence="3" key="1">
    <citation type="journal article" date="2019" name="Int. J. Syst. Evol. Microbiol.">
        <title>The Global Catalogue of Microorganisms (GCM) 10K type strain sequencing project: providing services to taxonomists for standard genome sequencing and annotation.</title>
        <authorList>
            <consortium name="The Broad Institute Genomics Platform"/>
            <consortium name="The Broad Institute Genome Sequencing Center for Infectious Disease"/>
            <person name="Wu L."/>
            <person name="Ma J."/>
        </authorList>
    </citation>
    <scope>NUCLEOTIDE SEQUENCE [LARGE SCALE GENOMIC DNA]</scope>
    <source>
        <strain evidence="3">KCTC 52168</strain>
    </source>
</reference>
<evidence type="ECO:0000313" key="3">
    <source>
        <dbReference type="Proteomes" id="UP001595556"/>
    </source>
</evidence>
<name>A0ABV7H572_9BURK</name>
<feature type="region of interest" description="Disordered" evidence="1">
    <location>
        <begin position="267"/>
        <end position="298"/>
    </location>
</feature>
<evidence type="ECO:0000313" key="2">
    <source>
        <dbReference type="EMBL" id="MFC3149058.1"/>
    </source>
</evidence>
<comment type="caution">
    <text evidence="2">The sequence shown here is derived from an EMBL/GenBank/DDBJ whole genome shotgun (WGS) entry which is preliminary data.</text>
</comment>
<dbReference type="EMBL" id="JBHRTI010000010">
    <property type="protein sequence ID" value="MFC3149058.1"/>
    <property type="molecule type" value="Genomic_DNA"/>
</dbReference>
<feature type="compositionally biased region" description="Basic and acidic residues" evidence="1">
    <location>
        <begin position="218"/>
        <end position="250"/>
    </location>
</feature>